<evidence type="ECO:0000313" key="2">
    <source>
        <dbReference type="Proteomes" id="UP000625804"/>
    </source>
</evidence>
<gene>
    <name evidence="1" type="ORF">HR057_04605</name>
</gene>
<dbReference type="EMBL" id="JABTTE010000004">
    <property type="protein sequence ID" value="NSL51047.1"/>
    <property type="molecule type" value="Genomic_DNA"/>
</dbReference>
<protein>
    <recommendedName>
        <fullName evidence="3">Ethanolamine utilization protein</fullName>
    </recommendedName>
</protein>
<name>A0A8J8GCA1_9BACI</name>
<accession>A0A8J8GCA1</accession>
<keyword evidence="2" id="KW-1185">Reference proteome</keyword>
<dbReference type="Proteomes" id="UP000625804">
    <property type="component" value="Unassembled WGS sequence"/>
</dbReference>
<dbReference type="AlphaFoldDB" id="A0A8J8GCA1"/>
<proteinExistence type="predicted"/>
<evidence type="ECO:0000313" key="1">
    <source>
        <dbReference type="EMBL" id="NSL51047.1"/>
    </source>
</evidence>
<evidence type="ECO:0008006" key="3">
    <source>
        <dbReference type="Google" id="ProtNLM"/>
    </source>
</evidence>
<comment type="caution">
    <text evidence="1">The sequence shown here is derived from an EMBL/GenBank/DDBJ whole genome shotgun (WGS) entry which is preliminary data.</text>
</comment>
<reference evidence="1" key="1">
    <citation type="submission" date="2020-06" db="EMBL/GenBank/DDBJ databases">
        <title>A novel thermopfilic bacterium from Erzurum, Turkey.</title>
        <authorList>
            <person name="Adiguzel A."/>
            <person name="Ay H."/>
            <person name="Baltaci M.O."/>
        </authorList>
    </citation>
    <scope>NUCLEOTIDE SEQUENCE</scope>
    <source>
        <strain evidence="1">P2</strain>
    </source>
</reference>
<sequence length="208" mass="24196">MIDPEVIERIVEEIVNKLANENMMKRQKLLVVSKPNINTEQDCSFLNFYWSIVKANQQDDNLMFQVDHAAFLSVDQDFLAKVALGFTDCLESKLFSHLIIHEIPITFVLEPRLQKLLQVDEKKHKYPYYLKTIHSYKETIEKYGVAFKELKDLKPFNIEKNSTITKTLVTQDDIINYSGERLVVQQGTIITPLARDKARERGIEISFS</sequence>
<organism evidence="1 2">
    <name type="scientific">Calidifontibacillus erzurumensis</name>
    <dbReference type="NCBI Taxonomy" id="2741433"/>
    <lineage>
        <taxon>Bacteria</taxon>
        <taxon>Bacillati</taxon>
        <taxon>Bacillota</taxon>
        <taxon>Bacilli</taxon>
        <taxon>Bacillales</taxon>
        <taxon>Bacillaceae</taxon>
        <taxon>Calidifontibacillus/Schinkia group</taxon>
        <taxon>Calidifontibacillus</taxon>
    </lineage>
</organism>
<dbReference type="RefSeq" id="WP_173730256.1">
    <property type="nucleotide sequence ID" value="NZ_JABTTE010000004.1"/>
</dbReference>